<evidence type="ECO:0000313" key="2">
    <source>
        <dbReference type="Proteomes" id="UP000486351"/>
    </source>
</evidence>
<dbReference type="Proteomes" id="UP000486351">
    <property type="component" value="Unassembled WGS sequence"/>
</dbReference>
<comment type="caution">
    <text evidence="1">The sequence shown here is derived from an EMBL/GenBank/DDBJ whole genome shotgun (WGS) entry which is preliminary data.</text>
</comment>
<dbReference type="EMBL" id="QXFY01000183">
    <property type="protein sequence ID" value="KAE9353248.1"/>
    <property type="molecule type" value="Genomic_DNA"/>
</dbReference>
<name>A0A6G0S9E2_9STRA</name>
<proteinExistence type="predicted"/>
<reference evidence="1 2" key="1">
    <citation type="submission" date="2018-09" db="EMBL/GenBank/DDBJ databases">
        <title>Genomic investigation of the strawberry pathogen Phytophthora fragariae indicates pathogenicity is determined by transcriptional variation in three key races.</title>
        <authorList>
            <person name="Adams T.M."/>
            <person name="Armitage A.D."/>
            <person name="Sobczyk M.K."/>
            <person name="Bates H.J."/>
            <person name="Dunwell J.M."/>
            <person name="Nellist C.F."/>
            <person name="Harrison R.J."/>
        </authorList>
    </citation>
    <scope>NUCLEOTIDE SEQUENCE [LARGE SCALE GENOMIC DNA]</scope>
    <source>
        <strain evidence="1 2">NOV-77</strain>
    </source>
</reference>
<accession>A0A6G0S9E2</accession>
<organism evidence="1 2">
    <name type="scientific">Phytophthora fragariae</name>
    <dbReference type="NCBI Taxonomy" id="53985"/>
    <lineage>
        <taxon>Eukaryota</taxon>
        <taxon>Sar</taxon>
        <taxon>Stramenopiles</taxon>
        <taxon>Oomycota</taxon>
        <taxon>Peronosporomycetes</taxon>
        <taxon>Peronosporales</taxon>
        <taxon>Peronosporaceae</taxon>
        <taxon>Phytophthora</taxon>
    </lineage>
</organism>
<sequence length="79" mass="9067">MGITEAMAEYALKSGEQHFASAHLFKKNQTLLQKLVVQNQTVSQQVKGELSKFNSRMDRITAEVLQMKNEVLRWRTSTL</sequence>
<gene>
    <name evidence="1" type="ORF">PF008_g5093</name>
</gene>
<evidence type="ECO:0000313" key="1">
    <source>
        <dbReference type="EMBL" id="KAE9353248.1"/>
    </source>
</evidence>
<protein>
    <submittedName>
        <fullName evidence="1">Uncharacterized protein</fullName>
    </submittedName>
</protein>
<dbReference type="AlphaFoldDB" id="A0A6G0S9E2"/>